<dbReference type="InterPro" id="IPR035952">
    <property type="entry name" value="Rhomboid-like_sf"/>
</dbReference>
<comment type="subcellular location">
    <subcellularLocation>
        <location evidence="1">Membrane</location>
        <topology evidence="1">Multi-pass membrane protein</topology>
    </subcellularLocation>
</comment>
<feature type="transmembrane region" description="Helical" evidence="8">
    <location>
        <begin position="84"/>
        <end position="104"/>
    </location>
</feature>
<keyword evidence="12" id="KW-1185">Reference proteome</keyword>
<feature type="domain" description="DUF6576" evidence="10">
    <location>
        <begin position="261"/>
        <end position="295"/>
    </location>
</feature>
<evidence type="ECO:0000313" key="12">
    <source>
        <dbReference type="Proteomes" id="UP000318288"/>
    </source>
</evidence>
<feature type="transmembrane region" description="Helical" evidence="8">
    <location>
        <begin position="144"/>
        <end position="162"/>
    </location>
</feature>
<gene>
    <name evidence="11" type="ORF">Poly51_28220</name>
</gene>
<feature type="transmembrane region" description="Helical" evidence="8">
    <location>
        <begin position="199"/>
        <end position="221"/>
    </location>
</feature>
<feature type="transmembrane region" description="Helical" evidence="8">
    <location>
        <begin position="25"/>
        <end position="43"/>
    </location>
</feature>
<keyword evidence="5 8" id="KW-1133">Transmembrane helix</keyword>
<dbReference type="Proteomes" id="UP000318288">
    <property type="component" value="Unassembled WGS sequence"/>
</dbReference>
<dbReference type="SUPFAM" id="SSF144091">
    <property type="entry name" value="Rhomboid-like"/>
    <property type="match status" value="1"/>
</dbReference>
<protein>
    <submittedName>
        <fullName evidence="11">Rhomboid family protein</fullName>
    </submittedName>
</protein>
<sequence length="302" mass="33942">MGLYDRDYGRDEPTAWDRVEKPRSMAITLIVINVVVFLIDAIIAKQGDGGRESILAPWFAISADTLIQPWNWFQFLTYGFLHDIRGPFHVLFNMIGLYFFGRIIEQRIGQMEFLRFYLVGLFAGGVVGSITHAAMYGFGSPVTTIGASGAVIATVILFALYYPHEKIHLMAVFPVEAWIVAVLYVGMDLLGALRAMTGGAAGNTAFTVHLAGAAFALAYFYQRWNLSFLAASGIADLPARMRDRSRRMKLKLHDPDKKLVEEAEDADRILAKIHKQGESSLTASERKTLERYSRRQREKRNQ</sequence>
<evidence type="ECO:0000256" key="1">
    <source>
        <dbReference type="ARBA" id="ARBA00004141"/>
    </source>
</evidence>
<evidence type="ECO:0000256" key="8">
    <source>
        <dbReference type="SAM" id="Phobius"/>
    </source>
</evidence>
<reference evidence="11 12" key="1">
    <citation type="submission" date="2019-02" db="EMBL/GenBank/DDBJ databases">
        <title>Deep-cultivation of Planctomycetes and their phenomic and genomic characterization uncovers novel biology.</title>
        <authorList>
            <person name="Wiegand S."/>
            <person name="Jogler M."/>
            <person name="Boedeker C."/>
            <person name="Pinto D."/>
            <person name="Vollmers J."/>
            <person name="Rivas-Marin E."/>
            <person name="Kohn T."/>
            <person name="Peeters S.H."/>
            <person name="Heuer A."/>
            <person name="Rast P."/>
            <person name="Oberbeckmann S."/>
            <person name="Bunk B."/>
            <person name="Jeske O."/>
            <person name="Meyerdierks A."/>
            <person name="Storesund J.E."/>
            <person name="Kallscheuer N."/>
            <person name="Luecker S."/>
            <person name="Lage O.M."/>
            <person name="Pohl T."/>
            <person name="Merkel B.J."/>
            <person name="Hornburger P."/>
            <person name="Mueller R.-W."/>
            <person name="Bruemmer F."/>
            <person name="Labrenz M."/>
            <person name="Spormann A.M."/>
            <person name="Op Den Camp H."/>
            <person name="Overmann J."/>
            <person name="Amann R."/>
            <person name="Jetten M.S.M."/>
            <person name="Mascher T."/>
            <person name="Medema M.H."/>
            <person name="Devos D.P."/>
            <person name="Kaster A.-K."/>
            <person name="Ovreas L."/>
            <person name="Rohde M."/>
            <person name="Galperin M.Y."/>
            <person name="Jogler C."/>
        </authorList>
    </citation>
    <scope>NUCLEOTIDE SEQUENCE [LARGE SCALE GENOMIC DNA]</scope>
    <source>
        <strain evidence="11 12">Poly51</strain>
    </source>
</reference>
<evidence type="ECO:0000259" key="10">
    <source>
        <dbReference type="Pfam" id="PF20216"/>
    </source>
</evidence>
<feature type="region of interest" description="Disordered" evidence="7">
    <location>
        <begin position="277"/>
        <end position="302"/>
    </location>
</feature>
<evidence type="ECO:0000256" key="7">
    <source>
        <dbReference type="SAM" id="MobiDB-lite"/>
    </source>
</evidence>
<dbReference type="InterPro" id="IPR046483">
    <property type="entry name" value="DUF6576"/>
</dbReference>
<proteinExistence type="inferred from homology"/>
<comment type="caution">
    <text evidence="11">The sequence shown here is derived from an EMBL/GenBank/DDBJ whole genome shotgun (WGS) entry which is preliminary data.</text>
</comment>
<dbReference type="Pfam" id="PF01694">
    <property type="entry name" value="Rhomboid"/>
    <property type="match status" value="1"/>
</dbReference>
<evidence type="ECO:0000256" key="3">
    <source>
        <dbReference type="ARBA" id="ARBA00022692"/>
    </source>
</evidence>
<comment type="similarity">
    <text evidence="2">Belongs to the peptidase S54 family.</text>
</comment>
<dbReference type="Gene3D" id="1.20.1540.10">
    <property type="entry name" value="Rhomboid-like"/>
    <property type="match status" value="1"/>
</dbReference>
<evidence type="ECO:0000259" key="9">
    <source>
        <dbReference type="Pfam" id="PF01694"/>
    </source>
</evidence>
<feature type="transmembrane region" description="Helical" evidence="8">
    <location>
        <begin position="169"/>
        <end position="187"/>
    </location>
</feature>
<evidence type="ECO:0000256" key="5">
    <source>
        <dbReference type="ARBA" id="ARBA00022989"/>
    </source>
</evidence>
<dbReference type="PANTHER" id="PTHR43731:SF14">
    <property type="entry name" value="PRESENILIN-ASSOCIATED RHOMBOID-LIKE PROTEIN, MITOCHONDRIAL"/>
    <property type="match status" value="1"/>
</dbReference>
<evidence type="ECO:0000256" key="4">
    <source>
        <dbReference type="ARBA" id="ARBA00022801"/>
    </source>
</evidence>
<dbReference type="AlphaFoldDB" id="A0A5C6F8W0"/>
<dbReference type="PANTHER" id="PTHR43731">
    <property type="entry name" value="RHOMBOID PROTEASE"/>
    <property type="match status" value="1"/>
</dbReference>
<organism evidence="11 12">
    <name type="scientific">Rubripirellula tenax</name>
    <dbReference type="NCBI Taxonomy" id="2528015"/>
    <lineage>
        <taxon>Bacteria</taxon>
        <taxon>Pseudomonadati</taxon>
        <taxon>Planctomycetota</taxon>
        <taxon>Planctomycetia</taxon>
        <taxon>Pirellulales</taxon>
        <taxon>Pirellulaceae</taxon>
        <taxon>Rubripirellula</taxon>
    </lineage>
</organism>
<feature type="compositionally biased region" description="Basic and acidic residues" evidence="7">
    <location>
        <begin position="284"/>
        <end position="302"/>
    </location>
</feature>
<dbReference type="InterPro" id="IPR050925">
    <property type="entry name" value="Rhomboid_protease_S54"/>
</dbReference>
<dbReference type="GO" id="GO:0004252">
    <property type="term" value="F:serine-type endopeptidase activity"/>
    <property type="evidence" value="ECO:0007669"/>
    <property type="project" value="InterPro"/>
</dbReference>
<feature type="transmembrane region" description="Helical" evidence="8">
    <location>
        <begin position="116"/>
        <end position="138"/>
    </location>
</feature>
<dbReference type="InterPro" id="IPR022764">
    <property type="entry name" value="Peptidase_S54_rhomboid_dom"/>
</dbReference>
<keyword evidence="3 8" id="KW-0812">Transmembrane</keyword>
<dbReference type="EMBL" id="SJPW01000003">
    <property type="protein sequence ID" value="TWU56904.1"/>
    <property type="molecule type" value="Genomic_DNA"/>
</dbReference>
<evidence type="ECO:0000313" key="11">
    <source>
        <dbReference type="EMBL" id="TWU56904.1"/>
    </source>
</evidence>
<keyword evidence="6 8" id="KW-0472">Membrane</keyword>
<evidence type="ECO:0000256" key="2">
    <source>
        <dbReference type="ARBA" id="ARBA00009045"/>
    </source>
</evidence>
<dbReference type="GO" id="GO:0016020">
    <property type="term" value="C:membrane"/>
    <property type="evidence" value="ECO:0007669"/>
    <property type="project" value="UniProtKB-SubCell"/>
</dbReference>
<dbReference type="OrthoDB" id="9813074at2"/>
<accession>A0A5C6F8W0</accession>
<dbReference type="Pfam" id="PF20216">
    <property type="entry name" value="DUF6576"/>
    <property type="match status" value="1"/>
</dbReference>
<dbReference type="RefSeq" id="WP_146458308.1">
    <property type="nucleotide sequence ID" value="NZ_SJPW01000003.1"/>
</dbReference>
<feature type="domain" description="Peptidase S54 rhomboid" evidence="9">
    <location>
        <begin position="70"/>
        <end position="221"/>
    </location>
</feature>
<evidence type="ECO:0000256" key="6">
    <source>
        <dbReference type="ARBA" id="ARBA00023136"/>
    </source>
</evidence>
<name>A0A5C6F8W0_9BACT</name>
<keyword evidence="4" id="KW-0378">Hydrolase</keyword>